<evidence type="ECO:0000256" key="4">
    <source>
        <dbReference type="ARBA" id="ARBA00011218"/>
    </source>
</evidence>
<dbReference type="OrthoDB" id="9782546at2"/>
<dbReference type="GO" id="GO:0009435">
    <property type="term" value="P:NAD+ biosynthetic process"/>
    <property type="evidence" value="ECO:0007669"/>
    <property type="project" value="UniProtKB-UniPathway"/>
</dbReference>
<dbReference type="GO" id="GO:0034213">
    <property type="term" value="P:quinolinate catabolic process"/>
    <property type="evidence" value="ECO:0007669"/>
    <property type="project" value="TreeGrafter"/>
</dbReference>
<comment type="pathway">
    <text evidence="2">Cofactor biosynthesis; NAD(+) biosynthesis; nicotinate D-ribonucleotide from quinolinate: step 1/1.</text>
</comment>
<comment type="catalytic activity">
    <reaction evidence="10">
        <text>nicotinate beta-D-ribonucleotide + CO2 + diphosphate = quinolinate + 5-phospho-alpha-D-ribose 1-diphosphate + 2 H(+)</text>
        <dbReference type="Rhea" id="RHEA:12733"/>
        <dbReference type="ChEBI" id="CHEBI:15378"/>
        <dbReference type="ChEBI" id="CHEBI:16526"/>
        <dbReference type="ChEBI" id="CHEBI:29959"/>
        <dbReference type="ChEBI" id="CHEBI:33019"/>
        <dbReference type="ChEBI" id="CHEBI:57502"/>
        <dbReference type="ChEBI" id="CHEBI:58017"/>
        <dbReference type="EC" id="2.4.2.19"/>
    </reaction>
</comment>
<dbReference type="InterPro" id="IPR002638">
    <property type="entry name" value="Quinolinate_PRibosylTrfase_C"/>
</dbReference>
<feature type="domain" description="Quinolinate phosphoribosyl transferase N-terminal" evidence="14">
    <location>
        <begin position="23"/>
        <end position="107"/>
    </location>
</feature>
<dbReference type="Proteomes" id="UP000054785">
    <property type="component" value="Unassembled WGS sequence"/>
</dbReference>
<evidence type="ECO:0000256" key="10">
    <source>
        <dbReference type="ARBA" id="ARBA00047445"/>
    </source>
</evidence>
<evidence type="ECO:0000313" key="15">
    <source>
        <dbReference type="EMBL" id="KTC98507.1"/>
    </source>
</evidence>
<dbReference type="InterPro" id="IPR022412">
    <property type="entry name" value="Quinolinate_PRibosylTrfase_N"/>
</dbReference>
<dbReference type="Gene3D" id="3.90.1170.20">
    <property type="entry name" value="Quinolinate phosphoribosyl transferase, N-terminal domain"/>
    <property type="match status" value="1"/>
</dbReference>
<dbReference type="NCBIfam" id="TIGR00078">
    <property type="entry name" value="nadC"/>
    <property type="match status" value="1"/>
</dbReference>
<dbReference type="RefSeq" id="WP_028385737.1">
    <property type="nucleotide sequence ID" value="NZ_CAAAHN010000006.1"/>
</dbReference>
<evidence type="ECO:0000256" key="8">
    <source>
        <dbReference type="ARBA" id="ARBA00022679"/>
    </source>
</evidence>
<evidence type="ECO:0000256" key="9">
    <source>
        <dbReference type="ARBA" id="ARBA00033102"/>
    </source>
</evidence>
<keyword evidence="8 12" id="KW-0808">Transferase</keyword>
<comment type="subunit">
    <text evidence="4">Hexamer formed by 3 homodimers.</text>
</comment>
<evidence type="ECO:0000256" key="5">
    <source>
        <dbReference type="ARBA" id="ARBA00011944"/>
    </source>
</evidence>
<accession>A0A0W0TSZ1</accession>
<comment type="caution">
    <text evidence="15">The sequence shown here is derived from an EMBL/GenBank/DDBJ whole genome shotgun (WGS) entry which is preliminary data.</text>
</comment>
<dbReference type="CDD" id="cd01572">
    <property type="entry name" value="QPRTase"/>
    <property type="match status" value="1"/>
</dbReference>
<dbReference type="PANTHER" id="PTHR32179">
    <property type="entry name" value="NICOTINATE-NUCLEOTIDE PYROPHOSPHORYLASE [CARBOXYLATING]"/>
    <property type="match status" value="1"/>
</dbReference>
<evidence type="ECO:0000259" key="14">
    <source>
        <dbReference type="Pfam" id="PF02749"/>
    </source>
</evidence>
<dbReference type="PATRIC" id="fig|45065.4.peg.1720"/>
<dbReference type="Pfam" id="PF02749">
    <property type="entry name" value="QRPTase_N"/>
    <property type="match status" value="1"/>
</dbReference>
<evidence type="ECO:0000256" key="3">
    <source>
        <dbReference type="ARBA" id="ARBA00009400"/>
    </source>
</evidence>
<dbReference type="PIRSF" id="PIRSF006250">
    <property type="entry name" value="NadC_ModD"/>
    <property type="match status" value="1"/>
</dbReference>
<dbReference type="AlphaFoldDB" id="A0A0W0TSZ1"/>
<proteinExistence type="inferred from homology"/>
<keyword evidence="6" id="KW-0662">Pyridine nucleotide biosynthesis</keyword>
<feature type="domain" description="Quinolinate phosphoribosyl transferase C-terminal" evidence="13">
    <location>
        <begin position="110"/>
        <end position="273"/>
    </location>
</feature>
<dbReference type="STRING" id="45065.Lgee_1584"/>
<sequence>MPIPESLWEDVKHALQEDIGSGDVTAALLPPESMVTADILAREPLLLCGQPWVDATFKSVDARITVSWHFGEGTRLDTPSVLCTLKGPARSILTAERTALNFLQTLSATATATWEALEKIRGFKTRLLDTRKTLPGLRQAQKYAVRMAGGTNHRFGLYDAFLIKENHIRAMGSIEAAIAAARLQRPDLMIEVEVETLSELQEALKAAPHRILLDNFSLEMLEEAVLCRGDAPCELEASGGISGATLADVARTGVDFISMGALTKSIRAIDLSLLIREEA</sequence>
<dbReference type="Gene3D" id="3.20.20.70">
    <property type="entry name" value="Aldolase class I"/>
    <property type="match status" value="1"/>
</dbReference>
<dbReference type="InterPro" id="IPR004393">
    <property type="entry name" value="NadC"/>
</dbReference>
<keyword evidence="16" id="KW-1185">Reference proteome</keyword>
<dbReference type="GO" id="GO:0005737">
    <property type="term" value="C:cytoplasm"/>
    <property type="evidence" value="ECO:0007669"/>
    <property type="project" value="TreeGrafter"/>
</dbReference>
<evidence type="ECO:0000256" key="1">
    <source>
        <dbReference type="ARBA" id="ARBA00003237"/>
    </source>
</evidence>
<comment type="function">
    <text evidence="1">Involved in the catabolism of quinolinic acid (QA).</text>
</comment>
<dbReference type="EMBL" id="LNYC01000063">
    <property type="protein sequence ID" value="KTC98507.1"/>
    <property type="molecule type" value="Genomic_DNA"/>
</dbReference>
<dbReference type="InterPro" id="IPR036068">
    <property type="entry name" value="Nicotinate_pribotase-like_C"/>
</dbReference>
<dbReference type="InterPro" id="IPR027277">
    <property type="entry name" value="NadC/ModD"/>
</dbReference>
<dbReference type="UniPathway" id="UPA00253">
    <property type="reaction ID" value="UER00331"/>
</dbReference>
<evidence type="ECO:0000256" key="12">
    <source>
        <dbReference type="PIRNR" id="PIRNR006250"/>
    </source>
</evidence>
<dbReference type="FunFam" id="3.20.20.70:FF:000030">
    <property type="entry name" value="Nicotinate-nucleotide pyrophosphorylase, carboxylating"/>
    <property type="match status" value="1"/>
</dbReference>
<organism evidence="15 16">
    <name type="scientific">Legionella geestiana</name>
    <dbReference type="NCBI Taxonomy" id="45065"/>
    <lineage>
        <taxon>Bacteria</taxon>
        <taxon>Pseudomonadati</taxon>
        <taxon>Pseudomonadota</taxon>
        <taxon>Gammaproteobacteria</taxon>
        <taxon>Legionellales</taxon>
        <taxon>Legionellaceae</taxon>
        <taxon>Legionella</taxon>
    </lineage>
</organism>
<evidence type="ECO:0000256" key="11">
    <source>
        <dbReference type="ARBA" id="ARBA00069173"/>
    </source>
</evidence>
<dbReference type="EC" id="2.4.2.19" evidence="5"/>
<reference evidence="15 16" key="1">
    <citation type="submission" date="2015-11" db="EMBL/GenBank/DDBJ databases">
        <title>Genomic analysis of 38 Legionella species identifies large and diverse effector repertoires.</title>
        <authorList>
            <person name="Burstein D."/>
            <person name="Amaro F."/>
            <person name="Zusman T."/>
            <person name="Lifshitz Z."/>
            <person name="Cohen O."/>
            <person name="Gilbert J.A."/>
            <person name="Pupko T."/>
            <person name="Shuman H.A."/>
            <person name="Segal G."/>
        </authorList>
    </citation>
    <scope>NUCLEOTIDE SEQUENCE [LARGE SCALE GENOMIC DNA]</scope>
    <source>
        <strain evidence="15 16">ATCC 49504</strain>
    </source>
</reference>
<evidence type="ECO:0000313" key="16">
    <source>
        <dbReference type="Proteomes" id="UP000054785"/>
    </source>
</evidence>
<dbReference type="FunFam" id="3.90.1170.20:FF:000001">
    <property type="entry name" value="Nicotinate-nucleotide diphosphorylase (Carboxylating)"/>
    <property type="match status" value="1"/>
</dbReference>
<dbReference type="InterPro" id="IPR037128">
    <property type="entry name" value="Quinolinate_PRibosylTase_N_sf"/>
</dbReference>
<evidence type="ECO:0000259" key="13">
    <source>
        <dbReference type="Pfam" id="PF01729"/>
    </source>
</evidence>
<dbReference type="PANTHER" id="PTHR32179:SF3">
    <property type="entry name" value="NICOTINATE-NUCLEOTIDE PYROPHOSPHORYLASE [CARBOXYLATING]"/>
    <property type="match status" value="1"/>
</dbReference>
<dbReference type="GO" id="GO:0004514">
    <property type="term" value="F:nicotinate-nucleotide diphosphorylase (carboxylating) activity"/>
    <property type="evidence" value="ECO:0007669"/>
    <property type="project" value="UniProtKB-EC"/>
</dbReference>
<evidence type="ECO:0000256" key="6">
    <source>
        <dbReference type="ARBA" id="ARBA00022642"/>
    </source>
</evidence>
<name>A0A0W0TSZ1_9GAMM</name>
<gene>
    <name evidence="15" type="primary">nadC</name>
    <name evidence="15" type="ORF">Lgee_1584</name>
</gene>
<evidence type="ECO:0000256" key="7">
    <source>
        <dbReference type="ARBA" id="ARBA00022676"/>
    </source>
</evidence>
<dbReference type="SUPFAM" id="SSF51690">
    <property type="entry name" value="Nicotinate/Quinolinate PRTase C-terminal domain-like"/>
    <property type="match status" value="1"/>
</dbReference>
<dbReference type="SUPFAM" id="SSF54675">
    <property type="entry name" value="Nicotinate/Quinolinate PRTase N-terminal domain-like"/>
    <property type="match status" value="1"/>
</dbReference>
<evidence type="ECO:0000256" key="2">
    <source>
        <dbReference type="ARBA" id="ARBA00004893"/>
    </source>
</evidence>
<dbReference type="InterPro" id="IPR013785">
    <property type="entry name" value="Aldolase_TIM"/>
</dbReference>
<keyword evidence="7 12" id="KW-0328">Glycosyltransferase</keyword>
<comment type="similarity">
    <text evidence="3 12">Belongs to the NadC/ModD family.</text>
</comment>
<protein>
    <recommendedName>
        <fullName evidence="11">Probable nicotinate-nucleotide pyrophosphorylase [carboxylating]</fullName>
        <ecNumber evidence="5">2.4.2.19</ecNumber>
    </recommendedName>
    <alternativeName>
        <fullName evidence="9">Quinolinate phosphoribosyltransferase [decarboxylating]</fullName>
    </alternativeName>
</protein>
<dbReference type="Pfam" id="PF01729">
    <property type="entry name" value="QRPTase_C"/>
    <property type="match status" value="1"/>
</dbReference>